<name>A0A0X1T5Y9_PSEAA</name>
<dbReference type="SUPFAM" id="SSF53850">
    <property type="entry name" value="Periplasmic binding protein-like II"/>
    <property type="match status" value="1"/>
</dbReference>
<evidence type="ECO:0000256" key="3">
    <source>
        <dbReference type="ARBA" id="ARBA00023125"/>
    </source>
</evidence>
<dbReference type="EMBL" id="CP014135">
    <property type="protein sequence ID" value="AMB87491.1"/>
    <property type="molecule type" value="Genomic_DNA"/>
</dbReference>
<dbReference type="InterPro" id="IPR005119">
    <property type="entry name" value="LysR_subst-bd"/>
</dbReference>
<dbReference type="Proteomes" id="UP000063229">
    <property type="component" value="Chromosome"/>
</dbReference>
<feature type="domain" description="HTH lysR-type" evidence="5">
    <location>
        <begin position="1"/>
        <end position="58"/>
    </location>
</feature>
<keyword evidence="3" id="KW-0238">DNA-binding</keyword>
<dbReference type="AlphaFoldDB" id="A0A0X1T5Y9"/>
<dbReference type="InterPro" id="IPR036390">
    <property type="entry name" value="WH_DNA-bd_sf"/>
</dbReference>
<dbReference type="Gene3D" id="1.10.10.10">
    <property type="entry name" value="Winged helix-like DNA-binding domain superfamily/Winged helix DNA-binding domain"/>
    <property type="match status" value="1"/>
</dbReference>
<keyword evidence="7" id="KW-1185">Reference proteome</keyword>
<dbReference type="FunFam" id="1.10.10.10:FF:000001">
    <property type="entry name" value="LysR family transcriptional regulator"/>
    <property type="match status" value="1"/>
</dbReference>
<evidence type="ECO:0000256" key="4">
    <source>
        <dbReference type="ARBA" id="ARBA00023163"/>
    </source>
</evidence>
<dbReference type="PANTHER" id="PTHR30419">
    <property type="entry name" value="HTH-TYPE TRANSCRIPTIONAL REGULATOR YBHD"/>
    <property type="match status" value="1"/>
</dbReference>
<evidence type="ECO:0000256" key="2">
    <source>
        <dbReference type="ARBA" id="ARBA00023015"/>
    </source>
</evidence>
<dbReference type="PROSITE" id="PS50931">
    <property type="entry name" value="HTH_LYSR"/>
    <property type="match status" value="1"/>
</dbReference>
<dbReference type="InterPro" id="IPR036388">
    <property type="entry name" value="WH-like_DNA-bd_sf"/>
</dbReference>
<evidence type="ECO:0000259" key="5">
    <source>
        <dbReference type="PROSITE" id="PS50931"/>
    </source>
</evidence>
<gene>
    <name evidence="6" type="ORF">AWM79_20215</name>
</gene>
<accession>A0A0X1T5Y9</accession>
<dbReference type="RefSeq" id="WP_060783630.1">
    <property type="nucleotide sequence ID" value="NZ_CP014135.1"/>
</dbReference>
<dbReference type="InterPro" id="IPR050950">
    <property type="entry name" value="HTH-type_LysR_regulators"/>
</dbReference>
<dbReference type="Pfam" id="PF03466">
    <property type="entry name" value="LysR_substrate"/>
    <property type="match status" value="1"/>
</dbReference>
<dbReference type="SUPFAM" id="SSF46785">
    <property type="entry name" value="Winged helix' DNA-binding domain"/>
    <property type="match status" value="1"/>
</dbReference>
<sequence length="313" mass="34445">MDLRRLELLMQVAHFDSFSKAATVLGIAQPALGRQMHKLEEECGFRLFYRHGRGVMLTPEGQSLLDRAGPLLLELTAIPSDLQSEYASPKGAVTVGVTPTICNLLGLKLITSIQEKYPELQINLVSGYSGYVHEWLVDGRVDIAILHDARRSASIQVAPLCQAELYFVTCASHDPFKNTDQVELSQVTEHPLVLPTGNHGLCRTLDYATSKLDIKPNIKFQSDTLELLKEIVTANLASTILAKPAVMQEIARGTLSAHLITSPCLFTKLVLATVVNRPVTRAIKLIEQEIKNIVDTLVENDSATLGIRSLRTL</sequence>
<evidence type="ECO:0000313" key="6">
    <source>
        <dbReference type="EMBL" id="AMB87491.1"/>
    </source>
</evidence>
<dbReference type="STRING" id="46677.AWM79_20215"/>
<evidence type="ECO:0000313" key="7">
    <source>
        <dbReference type="Proteomes" id="UP000063229"/>
    </source>
</evidence>
<dbReference type="KEGG" id="pagb:AWM79_20215"/>
<organism evidence="6 7">
    <name type="scientific">Pseudomonas agarici</name>
    <dbReference type="NCBI Taxonomy" id="46677"/>
    <lineage>
        <taxon>Bacteria</taxon>
        <taxon>Pseudomonadati</taxon>
        <taxon>Pseudomonadota</taxon>
        <taxon>Gammaproteobacteria</taxon>
        <taxon>Pseudomonadales</taxon>
        <taxon>Pseudomonadaceae</taxon>
        <taxon>Pseudomonas</taxon>
    </lineage>
</organism>
<keyword evidence="2" id="KW-0805">Transcription regulation</keyword>
<comment type="similarity">
    <text evidence="1">Belongs to the LysR transcriptional regulatory family.</text>
</comment>
<dbReference type="GO" id="GO:0005829">
    <property type="term" value="C:cytosol"/>
    <property type="evidence" value="ECO:0007669"/>
    <property type="project" value="TreeGrafter"/>
</dbReference>
<keyword evidence="4" id="KW-0804">Transcription</keyword>
<dbReference type="PRINTS" id="PR00039">
    <property type="entry name" value="HTHLYSR"/>
</dbReference>
<dbReference type="Gene3D" id="3.40.190.290">
    <property type="match status" value="1"/>
</dbReference>
<dbReference type="Pfam" id="PF00126">
    <property type="entry name" value="HTH_1"/>
    <property type="match status" value="1"/>
</dbReference>
<protein>
    <submittedName>
        <fullName evidence="6">LysR family transcriptional regulator</fullName>
    </submittedName>
</protein>
<reference evidence="6 7" key="1">
    <citation type="submission" date="2016-01" db="EMBL/GenBank/DDBJ databases">
        <authorList>
            <person name="McClelland M."/>
            <person name="Jain A."/>
            <person name="Saraogi P."/>
            <person name="Mendelson R."/>
            <person name="Westerman R."/>
            <person name="SanMiguel P."/>
            <person name="Csonka L."/>
        </authorList>
    </citation>
    <scope>NUCLEOTIDE SEQUENCE [LARGE SCALE GENOMIC DNA]</scope>
    <source>
        <strain evidence="6 7">NCPPB 2472</strain>
    </source>
</reference>
<evidence type="ECO:0000256" key="1">
    <source>
        <dbReference type="ARBA" id="ARBA00009437"/>
    </source>
</evidence>
<dbReference type="InterPro" id="IPR000847">
    <property type="entry name" value="LysR_HTH_N"/>
</dbReference>
<dbReference type="GO" id="GO:0003700">
    <property type="term" value="F:DNA-binding transcription factor activity"/>
    <property type="evidence" value="ECO:0007669"/>
    <property type="project" value="InterPro"/>
</dbReference>
<proteinExistence type="inferred from homology"/>
<dbReference type="GO" id="GO:0003677">
    <property type="term" value="F:DNA binding"/>
    <property type="evidence" value="ECO:0007669"/>
    <property type="project" value="UniProtKB-KW"/>
</dbReference>